<keyword evidence="2" id="KW-0649">Protein kinase inhibitor</keyword>
<comment type="caution">
    <text evidence="2">The sequence shown here is derived from an EMBL/GenBank/DDBJ whole genome shotgun (WGS) entry which is preliminary data.</text>
</comment>
<dbReference type="InterPro" id="IPR008914">
    <property type="entry name" value="PEBP"/>
</dbReference>
<name>A0ABT8TJ00_9GAMM</name>
<evidence type="ECO:0000313" key="3">
    <source>
        <dbReference type="Proteomes" id="UP001168380"/>
    </source>
</evidence>
<organism evidence="2 3">
    <name type="scientific">Gilvimarinus algae</name>
    <dbReference type="NCBI Taxonomy" id="3058037"/>
    <lineage>
        <taxon>Bacteria</taxon>
        <taxon>Pseudomonadati</taxon>
        <taxon>Pseudomonadota</taxon>
        <taxon>Gammaproteobacteria</taxon>
        <taxon>Cellvibrionales</taxon>
        <taxon>Cellvibrionaceae</taxon>
        <taxon>Gilvimarinus</taxon>
    </lineage>
</organism>
<sequence length="185" mass="19701">MKRRLSYGLSALVLALCAKVQADTFTLHSDDISDGEMMSKTFEFEGFGCNGDNLSPQLSWSGAPEGTEAYAVFAYDPDAPTGSGWWHWQLVNLPASTTELARGAGSTDGSGLPEGAMHVSNDYRIKGFGGACPPQGHGVHRYQFTVYALPKALDIPENASGALAGYMVNANALASSTIEALYKRD</sequence>
<dbReference type="GO" id="GO:0004860">
    <property type="term" value="F:protein kinase inhibitor activity"/>
    <property type="evidence" value="ECO:0007669"/>
    <property type="project" value="UniProtKB-KW"/>
</dbReference>
<dbReference type="CDD" id="cd00865">
    <property type="entry name" value="PEBP_bact_arch"/>
    <property type="match status" value="1"/>
</dbReference>
<dbReference type="EMBL" id="JAULRT010000062">
    <property type="protein sequence ID" value="MDO3384030.1"/>
    <property type="molecule type" value="Genomic_DNA"/>
</dbReference>
<dbReference type="Pfam" id="PF01161">
    <property type="entry name" value="PBP"/>
    <property type="match status" value="1"/>
</dbReference>
<proteinExistence type="predicted"/>
<gene>
    <name evidence="2" type="ORF">QWI16_17745</name>
</gene>
<protein>
    <submittedName>
        <fullName evidence="2">YbhB/YbcL family Raf kinase inhibitor-like protein</fullName>
    </submittedName>
</protein>
<dbReference type="InterPro" id="IPR036610">
    <property type="entry name" value="PEBP-like_sf"/>
</dbReference>
<feature type="chain" id="PRO_5046156084" evidence="1">
    <location>
        <begin position="23"/>
        <end position="185"/>
    </location>
</feature>
<dbReference type="Proteomes" id="UP001168380">
    <property type="component" value="Unassembled WGS sequence"/>
</dbReference>
<keyword evidence="1" id="KW-0732">Signal</keyword>
<dbReference type="InterPro" id="IPR005247">
    <property type="entry name" value="YbhB_YbcL/LppC-like"/>
</dbReference>
<accession>A0ABT8TJ00</accession>
<feature type="signal peptide" evidence="1">
    <location>
        <begin position="1"/>
        <end position="22"/>
    </location>
</feature>
<dbReference type="PANTHER" id="PTHR30289:SF1">
    <property type="entry name" value="PEBP (PHOSPHATIDYLETHANOLAMINE-BINDING PROTEIN) FAMILY PROTEIN"/>
    <property type="match status" value="1"/>
</dbReference>
<dbReference type="PANTHER" id="PTHR30289">
    <property type="entry name" value="UNCHARACTERIZED PROTEIN YBCL-RELATED"/>
    <property type="match status" value="1"/>
</dbReference>
<evidence type="ECO:0000256" key="1">
    <source>
        <dbReference type="SAM" id="SignalP"/>
    </source>
</evidence>
<dbReference type="NCBIfam" id="TIGR00481">
    <property type="entry name" value="YbhB/YbcL family Raf kinase inhibitor-like protein"/>
    <property type="match status" value="1"/>
</dbReference>
<dbReference type="SUPFAM" id="SSF49777">
    <property type="entry name" value="PEBP-like"/>
    <property type="match status" value="1"/>
</dbReference>
<keyword evidence="3" id="KW-1185">Reference proteome</keyword>
<reference evidence="2" key="1">
    <citation type="submission" date="2023-07" db="EMBL/GenBank/DDBJ databases">
        <title>Gilvimarinus algae sp. nov., isolated from the surface of Kelp.</title>
        <authorList>
            <person name="Sun Y.Y."/>
            <person name="Gong Y."/>
            <person name="Du Z.J."/>
        </authorList>
    </citation>
    <scope>NUCLEOTIDE SEQUENCE</scope>
    <source>
        <strain evidence="2">SDUM040014</strain>
    </source>
</reference>
<evidence type="ECO:0000313" key="2">
    <source>
        <dbReference type="EMBL" id="MDO3384030.1"/>
    </source>
</evidence>
<dbReference type="RefSeq" id="WP_302715245.1">
    <property type="nucleotide sequence ID" value="NZ_JAULRT010000062.1"/>
</dbReference>
<dbReference type="Gene3D" id="3.90.280.10">
    <property type="entry name" value="PEBP-like"/>
    <property type="match status" value="1"/>
</dbReference>